<feature type="chain" id="PRO_5001576588" description="HupE/UreJ family protein" evidence="2">
    <location>
        <begin position="32"/>
        <end position="201"/>
    </location>
</feature>
<dbReference type="PATRIC" id="fig|1286631.3.peg.1695"/>
<name>A0A059KMT0_9BURK</name>
<protein>
    <recommendedName>
        <fullName evidence="5">HupE/UreJ family protein</fullName>
    </recommendedName>
</protein>
<feature type="transmembrane region" description="Helical" evidence="1">
    <location>
        <begin position="148"/>
        <end position="170"/>
    </location>
</feature>
<feature type="transmembrane region" description="Helical" evidence="1">
    <location>
        <begin position="124"/>
        <end position="142"/>
    </location>
</feature>
<evidence type="ECO:0000256" key="1">
    <source>
        <dbReference type="SAM" id="Phobius"/>
    </source>
</evidence>
<sequence length="201" mass="19534">MTMTTKTKKTTTTLRTLGAIAALAATGAAQAHTGHGTDSLFAGLAHPLGLDHLLAMVAVGTWSAVALPAGRRAAGPATFLAALLAGAVAGAAGLALPLTETAIAASVLLFGLMLAFARQVPVGAGLALTAAAALMHGLAHGAELPAGGLFAGYAAGFVVTTALLHAAGLGLGRAMAHLQARVWQVLGGAVGLTGLVLLARG</sequence>
<keyword evidence="1" id="KW-1133">Transmembrane helix</keyword>
<feature type="transmembrane region" description="Helical" evidence="1">
    <location>
        <begin position="182"/>
        <end position="199"/>
    </location>
</feature>
<reference evidence="3 4" key="1">
    <citation type="journal article" date="2014" name="FEMS Microbiol. Ecol.">
        <title>Sphaerotilus natans encrusted with nanoball-shaped Fe(III) oxide minerals formed by nitrate-reducing mixotrophic Fe(II) oxidation.</title>
        <authorList>
            <person name="Park S."/>
            <person name="Kim D.H."/>
            <person name="Lee J.H."/>
            <person name="Hur H.G."/>
        </authorList>
    </citation>
    <scope>NUCLEOTIDE SEQUENCE [LARGE SCALE GENOMIC DNA]</scope>
    <source>
        <strain evidence="3 4">DSM 6575</strain>
    </source>
</reference>
<evidence type="ECO:0008006" key="5">
    <source>
        <dbReference type="Google" id="ProtNLM"/>
    </source>
</evidence>
<keyword evidence="2" id="KW-0732">Signal</keyword>
<dbReference type="Proteomes" id="UP000026714">
    <property type="component" value="Unassembled WGS sequence"/>
</dbReference>
<evidence type="ECO:0000256" key="2">
    <source>
        <dbReference type="SAM" id="SignalP"/>
    </source>
</evidence>
<comment type="caution">
    <text evidence="3">The sequence shown here is derived from an EMBL/GenBank/DDBJ whole genome shotgun (WGS) entry which is preliminary data.</text>
</comment>
<keyword evidence="4" id="KW-1185">Reference proteome</keyword>
<gene>
    <name evidence="3" type="ORF">X805_17240</name>
</gene>
<dbReference type="AlphaFoldDB" id="A0A059KMT0"/>
<evidence type="ECO:0000313" key="3">
    <source>
        <dbReference type="EMBL" id="KDB52660.1"/>
    </source>
</evidence>
<feature type="transmembrane region" description="Helical" evidence="1">
    <location>
        <begin position="41"/>
        <end position="65"/>
    </location>
</feature>
<accession>A0A059KMT0</accession>
<dbReference type="PIRSF" id="PIRSF016919">
    <property type="entry name" value="HupE_UreJ"/>
    <property type="match status" value="1"/>
</dbReference>
<proteinExistence type="predicted"/>
<feature type="signal peptide" evidence="2">
    <location>
        <begin position="1"/>
        <end position="31"/>
    </location>
</feature>
<dbReference type="RefSeq" id="WP_310732034.1">
    <property type="nucleotide sequence ID" value="NZ_AZRA01000045.1"/>
</dbReference>
<dbReference type="InterPro" id="IPR007038">
    <property type="entry name" value="HupE_UreJ"/>
</dbReference>
<keyword evidence="1" id="KW-0472">Membrane</keyword>
<dbReference type="STRING" id="34103.SAMN05421778_103217"/>
<evidence type="ECO:0000313" key="4">
    <source>
        <dbReference type="Proteomes" id="UP000026714"/>
    </source>
</evidence>
<feature type="transmembrane region" description="Helical" evidence="1">
    <location>
        <begin position="77"/>
        <end position="95"/>
    </location>
</feature>
<dbReference type="EMBL" id="AZRA01000045">
    <property type="protein sequence ID" value="KDB52660.1"/>
    <property type="molecule type" value="Genomic_DNA"/>
</dbReference>
<keyword evidence="1" id="KW-0812">Transmembrane</keyword>
<dbReference type="Pfam" id="PF04955">
    <property type="entry name" value="HupE_UreJ"/>
    <property type="match status" value="1"/>
</dbReference>
<dbReference type="eggNOG" id="COG2370">
    <property type="taxonomic scope" value="Bacteria"/>
</dbReference>
<organism evidence="3 4">
    <name type="scientific">Sphaerotilus natans subsp. natans DSM 6575</name>
    <dbReference type="NCBI Taxonomy" id="1286631"/>
    <lineage>
        <taxon>Bacteria</taxon>
        <taxon>Pseudomonadati</taxon>
        <taxon>Pseudomonadota</taxon>
        <taxon>Betaproteobacteria</taxon>
        <taxon>Burkholderiales</taxon>
        <taxon>Sphaerotilaceae</taxon>
        <taxon>Sphaerotilus</taxon>
    </lineage>
</organism>